<sequence length="184" mass="19382">MRFTTHLALAAPFLILLGSCVGPATRPASPAPAPAPRPAQASAPVRPVAPAAPLASDRQYRPTAPGDWRWQSDAAMSIARFGPTAADPRLTIRCDRAARRISIIRAGAGQGTMTLRTSYGATSWPATATTAPVPQTIAVRAAADTALDQMAYSRGKFAIEVMGLEPLIVPAWPEVSRVIEDCRG</sequence>
<dbReference type="AlphaFoldDB" id="A0A249MSR7"/>
<organism evidence="3 4">
    <name type="scientific">Sphingobium xenophagum</name>
    <dbReference type="NCBI Taxonomy" id="121428"/>
    <lineage>
        <taxon>Bacteria</taxon>
        <taxon>Pseudomonadati</taxon>
        <taxon>Pseudomonadota</taxon>
        <taxon>Alphaproteobacteria</taxon>
        <taxon>Sphingomonadales</taxon>
        <taxon>Sphingomonadaceae</taxon>
        <taxon>Sphingobium</taxon>
    </lineage>
</organism>
<evidence type="ECO:0000256" key="2">
    <source>
        <dbReference type="SAM" id="SignalP"/>
    </source>
</evidence>
<dbReference type="Proteomes" id="UP000217141">
    <property type="component" value="Chromosome I"/>
</dbReference>
<dbReference type="RefSeq" id="WP_017181731.1">
    <property type="nucleotide sequence ID" value="NZ_CP022745.1"/>
</dbReference>
<keyword evidence="2" id="KW-0732">Signal</keyword>
<dbReference type="EMBL" id="CP022745">
    <property type="protein sequence ID" value="ASY44177.1"/>
    <property type="molecule type" value="Genomic_DNA"/>
</dbReference>
<name>A0A249MSR7_SPHXE</name>
<proteinExistence type="predicted"/>
<feature type="signal peptide" evidence="2">
    <location>
        <begin position="1"/>
        <end position="24"/>
    </location>
</feature>
<evidence type="ECO:0000313" key="3">
    <source>
        <dbReference type="EMBL" id="ASY44177.1"/>
    </source>
</evidence>
<protein>
    <recommendedName>
        <fullName evidence="5">Lipoprotein</fullName>
    </recommendedName>
</protein>
<evidence type="ECO:0008006" key="5">
    <source>
        <dbReference type="Google" id="ProtNLM"/>
    </source>
</evidence>
<accession>A0A249MSR7</accession>
<feature type="region of interest" description="Disordered" evidence="1">
    <location>
        <begin position="26"/>
        <end position="46"/>
    </location>
</feature>
<dbReference type="KEGG" id="shyd:CJD35_06770"/>
<reference evidence="3 4" key="1">
    <citation type="submission" date="2017-08" db="EMBL/GenBank/DDBJ databases">
        <title>Whole Genome Sequence of Sphingobium hydrophobicum C1: Insights into Adaption to the Electronic-waste Contaminated Sediment.</title>
        <authorList>
            <person name="Song D."/>
            <person name="Chen X."/>
            <person name="Xu M."/>
        </authorList>
    </citation>
    <scope>NUCLEOTIDE SEQUENCE [LARGE SCALE GENOMIC DNA]</scope>
    <source>
        <strain evidence="3 4">C1</strain>
    </source>
</reference>
<gene>
    <name evidence="3" type="ORF">CJD35_06770</name>
</gene>
<evidence type="ECO:0000313" key="4">
    <source>
        <dbReference type="Proteomes" id="UP000217141"/>
    </source>
</evidence>
<dbReference type="PROSITE" id="PS51257">
    <property type="entry name" value="PROKAR_LIPOPROTEIN"/>
    <property type="match status" value="1"/>
</dbReference>
<feature type="chain" id="PRO_5012783772" description="Lipoprotein" evidence="2">
    <location>
        <begin position="25"/>
        <end position="184"/>
    </location>
</feature>
<evidence type="ECO:0000256" key="1">
    <source>
        <dbReference type="SAM" id="MobiDB-lite"/>
    </source>
</evidence>